<gene>
    <name evidence="3" type="ORF">GCM10008956_32210</name>
</gene>
<feature type="compositionally biased region" description="Basic and acidic residues" evidence="1">
    <location>
        <begin position="597"/>
        <end position="616"/>
    </location>
</feature>
<evidence type="ECO:0000313" key="4">
    <source>
        <dbReference type="Proteomes" id="UP000600547"/>
    </source>
</evidence>
<sequence length="656" mass="75152">MRGLRLKKGAWVIHQGEQVRVVGLPSLSTVTVTGLEGGLRDVPVQDLLPPDAVTKPVRKQPLDSPEYQSKLRHAEEKLDLLRPLILLGDQRTRQDVQAVADRAGVSWVTVYRWLRRYEEGESVDALLRQPRNDWQAGRVSAEVESLIDSAITRFYLTPERPSIQSVYDRLRAEIDLINRRAPQDSVPLKVPAYATFRRRIEKIERRKRLSRRFGPKVAQVLDPIQGQYPGATYPLAVVQVDHTPLDIILVDSIRRQPMGRAWLTLVMDVYSRMVLGFSISFDAPSAFGTGIALSHAILPKETWLALKQKQLEPYVQELKAQGDTELELTWPCWGRPTKVFMDNAREFRGNVLQHALNRHNIMREFRMVGRPHYGGHVERLLGTFAQDIHTLPGTTFSNVAQRGEYDSEKHAALTVDAFELWLTAYILSVYHRRVHDGIGSTPLAAWERGLMDGTEDHPPVGIPERYSGEAAQRLRLDLMPYFERSVQREGIAFNGLRYVGDVLGSRVGEREARNQSKSRLFRVAYDPRDISGAWFLDPEADRYFPIRVRQADFPTMSIWELERARRYAKEKKLQMNDERAILQAYRLMMSVVEGEKTATRTVRREQERQRRRERLDASLPQTTPMPKSPRISVSSPAFGLSLLPDDEVTPFEEPDD</sequence>
<comment type="caution">
    <text evidence="3">The sequence shown here is derived from an EMBL/GenBank/DDBJ whole genome shotgun (WGS) entry which is preliminary data.</text>
</comment>
<evidence type="ECO:0000259" key="2">
    <source>
        <dbReference type="PROSITE" id="PS50994"/>
    </source>
</evidence>
<keyword evidence="4" id="KW-1185">Reference proteome</keyword>
<dbReference type="Proteomes" id="UP000600547">
    <property type="component" value="Unassembled WGS sequence"/>
</dbReference>
<organism evidence="3 4">
    <name type="scientific">Deinococcus arenae</name>
    <dbReference type="NCBI Taxonomy" id="1452751"/>
    <lineage>
        <taxon>Bacteria</taxon>
        <taxon>Thermotogati</taxon>
        <taxon>Deinococcota</taxon>
        <taxon>Deinococci</taxon>
        <taxon>Deinococcales</taxon>
        <taxon>Deinococcaceae</taxon>
        <taxon>Deinococcus</taxon>
    </lineage>
</organism>
<dbReference type="InterPro" id="IPR001584">
    <property type="entry name" value="Integrase_cat-core"/>
</dbReference>
<protein>
    <submittedName>
        <fullName evidence="3">Transposase</fullName>
    </submittedName>
</protein>
<feature type="compositionally biased region" description="Acidic residues" evidence="1">
    <location>
        <begin position="644"/>
        <end position="656"/>
    </location>
</feature>
<dbReference type="EMBL" id="BMQG01000014">
    <property type="protein sequence ID" value="GGM53800.1"/>
    <property type="molecule type" value="Genomic_DNA"/>
</dbReference>
<feature type="region of interest" description="Disordered" evidence="1">
    <location>
        <begin position="597"/>
        <end position="656"/>
    </location>
</feature>
<dbReference type="InterPro" id="IPR036397">
    <property type="entry name" value="RNaseH_sf"/>
</dbReference>
<dbReference type="InterPro" id="IPR012337">
    <property type="entry name" value="RNaseH-like_sf"/>
</dbReference>
<dbReference type="AlphaFoldDB" id="A0A8H9GW77"/>
<dbReference type="RefSeq" id="WP_189062672.1">
    <property type="nucleotide sequence ID" value="NZ_BMQG01000014.1"/>
</dbReference>
<reference evidence="4" key="1">
    <citation type="journal article" date="2019" name="Int. J. Syst. Evol. Microbiol.">
        <title>The Global Catalogue of Microorganisms (GCM) 10K type strain sequencing project: providing services to taxonomists for standard genome sequencing and annotation.</title>
        <authorList>
            <consortium name="The Broad Institute Genomics Platform"/>
            <consortium name="The Broad Institute Genome Sequencing Center for Infectious Disease"/>
            <person name="Wu L."/>
            <person name="Ma J."/>
        </authorList>
    </citation>
    <scope>NUCLEOTIDE SEQUENCE [LARGE SCALE GENOMIC DNA]</scope>
    <source>
        <strain evidence="4">JCM 31047</strain>
    </source>
</reference>
<dbReference type="InterPro" id="IPR015378">
    <property type="entry name" value="Transposase-like_Mu_C"/>
</dbReference>
<dbReference type="Pfam" id="PF13551">
    <property type="entry name" value="HTH_29"/>
    <property type="match status" value="1"/>
</dbReference>
<feature type="compositionally biased region" description="Polar residues" evidence="1">
    <location>
        <begin position="619"/>
        <end position="635"/>
    </location>
</feature>
<dbReference type="GO" id="GO:0015074">
    <property type="term" value="P:DNA integration"/>
    <property type="evidence" value="ECO:0007669"/>
    <property type="project" value="InterPro"/>
</dbReference>
<dbReference type="Pfam" id="PF09299">
    <property type="entry name" value="Mu-transpos_C"/>
    <property type="match status" value="1"/>
</dbReference>
<name>A0A8H9GW77_9DEIO</name>
<evidence type="ECO:0000256" key="1">
    <source>
        <dbReference type="SAM" id="MobiDB-lite"/>
    </source>
</evidence>
<evidence type="ECO:0000313" key="3">
    <source>
        <dbReference type="EMBL" id="GGM53800.1"/>
    </source>
</evidence>
<dbReference type="GO" id="GO:0003676">
    <property type="term" value="F:nucleic acid binding"/>
    <property type="evidence" value="ECO:0007669"/>
    <property type="project" value="InterPro"/>
</dbReference>
<accession>A0A8H9GW77</accession>
<proteinExistence type="predicted"/>
<dbReference type="PROSITE" id="PS50994">
    <property type="entry name" value="INTEGRASE"/>
    <property type="match status" value="1"/>
</dbReference>
<feature type="domain" description="Integrase catalytic" evidence="2">
    <location>
        <begin position="230"/>
        <end position="450"/>
    </location>
</feature>
<dbReference type="SUPFAM" id="SSF53098">
    <property type="entry name" value="Ribonuclease H-like"/>
    <property type="match status" value="1"/>
</dbReference>
<dbReference type="Gene3D" id="3.30.420.10">
    <property type="entry name" value="Ribonuclease H-like superfamily/Ribonuclease H"/>
    <property type="match status" value="1"/>
</dbReference>
<dbReference type="Gene3D" id="1.10.10.60">
    <property type="entry name" value="Homeodomain-like"/>
    <property type="match status" value="1"/>
</dbReference>